<proteinExistence type="predicted"/>
<name>L8MR03_9CYAN</name>
<reference evidence="1 2" key="1">
    <citation type="journal article" date="2013" name="Proc. Natl. Acad. Sci. U.S.A.">
        <title>Improving the coverage of the cyanobacterial phylum using diversity-driven genome sequencing.</title>
        <authorList>
            <person name="Shih P.M."/>
            <person name="Wu D."/>
            <person name="Latifi A."/>
            <person name="Axen S.D."/>
            <person name="Fewer D.P."/>
            <person name="Talla E."/>
            <person name="Calteau A."/>
            <person name="Cai F."/>
            <person name="Tandeau de Marsac N."/>
            <person name="Rippka R."/>
            <person name="Herdman M."/>
            <person name="Sivonen K."/>
            <person name="Coursin T."/>
            <person name="Laurent T."/>
            <person name="Goodwin L."/>
            <person name="Nolan M."/>
            <person name="Davenport K.W."/>
            <person name="Han C.S."/>
            <person name="Rubin E.M."/>
            <person name="Eisen J.A."/>
            <person name="Woyke T."/>
            <person name="Gugger M."/>
            <person name="Kerfeld C.A."/>
        </authorList>
    </citation>
    <scope>NUCLEOTIDE SEQUENCE [LARGE SCALE GENOMIC DNA]</scope>
    <source>
        <strain evidence="1 2">PCC 7429</strain>
    </source>
</reference>
<gene>
    <name evidence="1" type="ORF">Pse7429DRAFT_4452</name>
</gene>
<protein>
    <submittedName>
        <fullName evidence="1">Uncharacterized protein</fullName>
    </submittedName>
</protein>
<evidence type="ECO:0000313" key="2">
    <source>
        <dbReference type="Proteomes" id="UP000011201"/>
    </source>
</evidence>
<organism evidence="1 2">
    <name type="scientific">Pseudanabaena biceps PCC 7429</name>
    <dbReference type="NCBI Taxonomy" id="927668"/>
    <lineage>
        <taxon>Bacteria</taxon>
        <taxon>Bacillati</taxon>
        <taxon>Cyanobacteriota</taxon>
        <taxon>Cyanophyceae</taxon>
        <taxon>Pseudanabaenales</taxon>
        <taxon>Pseudanabaenaceae</taxon>
        <taxon>Pseudanabaena</taxon>
    </lineage>
</organism>
<evidence type="ECO:0000313" key="1">
    <source>
        <dbReference type="EMBL" id="ELS30317.1"/>
    </source>
</evidence>
<comment type="caution">
    <text evidence="1">The sequence shown here is derived from an EMBL/GenBank/DDBJ whole genome shotgun (WGS) entry which is preliminary data.</text>
</comment>
<dbReference type="Proteomes" id="UP000011201">
    <property type="component" value="Unassembled WGS sequence"/>
</dbReference>
<accession>L8MR03</accession>
<sequence length="83" mass="9429">MQQDRRGKSLLIKKMMLAAQSPNKKQGMATRRATIPCFLLAFCLLFAWVLARANLHLFHQLTKAIAIQTITEWMSDQSRGAVI</sequence>
<dbReference type="EMBL" id="ALWB01000355">
    <property type="protein sequence ID" value="ELS30317.1"/>
    <property type="molecule type" value="Genomic_DNA"/>
</dbReference>
<dbReference type="AlphaFoldDB" id="L8MR03"/>
<keyword evidence="2" id="KW-1185">Reference proteome</keyword>